<dbReference type="Proteomes" id="UP001164743">
    <property type="component" value="Chromosome 11A"/>
</dbReference>
<evidence type="ECO:0000313" key="2">
    <source>
        <dbReference type="EMBL" id="WAQ89843.1"/>
    </source>
</evidence>
<feature type="compositionally biased region" description="Polar residues" evidence="1">
    <location>
        <begin position="688"/>
        <end position="706"/>
    </location>
</feature>
<proteinExistence type="predicted"/>
<feature type="compositionally biased region" description="Low complexity" evidence="1">
    <location>
        <begin position="979"/>
        <end position="989"/>
    </location>
</feature>
<dbReference type="EMBL" id="CP110431">
    <property type="protein sequence ID" value="WAQ89843.1"/>
    <property type="molecule type" value="Genomic_DNA"/>
</dbReference>
<dbReference type="RefSeq" id="XP_053025398.1">
    <property type="nucleotide sequence ID" value="XM_053161453.1"/>
</dbReference>
<feature type="compositionally biased region" description="Polar residues" evidence="1">
    <location>
        <begin position="725"/>
        <end position="738"/>
    </location>
</feature>
<reference evidence="2" key="1">
    <citation type="submission" date="2022-10" db="EMBL/GenBank/DDBJ databases">
        <title>Puccinia triticina Genome sequencing and assembly.</title>
        <authorList>
            <person name="Li C."/>
        </authorList>
    </citation>
    <scope>NUCLEOTIDE SEQUENCE</scope>
    <source>
        <strain evidence="2">Pt15</strain>
    </source>
</reference>
<feature type="compositionally biased region" description="Polar residues" evidence="1">
    <location>
        <begin position="529"/>
        <end position="542"/>
    </location>
</feature>
<feature type="region of interest" description="Disordered" evidence="1">
    <location>
        <begin position="906"/>
        <end position="989"/>
    </location>
</feature>
<feature type="compositionally biased region" description="Acidic residues" evidence="1">
    <location>
        <begin position="609"/>
        <end position="623"/>
    </location>
</feature>
<feature type="region of interest" description="Disordered" evidence="1">
    <location>
        <begin position="529"/>
        <end position="573"/>
    </location>
</feature>
<accession>A0ABY7CX18</accession>
<feature type="compositionally biased region" description="Basic and acidic residues" evidence="1">
    <location>
        <begin position="587"/>
        <end position="608"/>
    </location>
</feature>
<feature type="compositionally biased region" description="Low complexity" evidence="1">
    <location>
        <begin position="132"/>
        <end position="143"/>
    </location>
</feature>
<dbReference type="GeneID" id="77802348"/>
<feature type="region of interest" description="Disordered" evidence="1">
    <location>
        <begin position="585"/>
        <end position="742"/>
    </location>
</feature>
<feature type="compositionally biased region" description="Polar residues" evidence="1">
    <location>
        <begin position="214"/>
        <end position="265"/>
    </location>
</feature>
<evidence type="ECO:0000313" key="3">
    <source>
        <dbReference type="Proteomes" id="UP001164743"/>
    </source>
</evidence>
<protein>
    <submittedName>
        <fullName evidence="2">Uncharacterized protein</fullName>
    </submittedName>
</protein>
<keyword evidence="3" id="KW-1185">Reference proteome</keyword>
<organism evidence="2 3">
    <name type="scientific">Puccinia triticina</name>
    <dbReference type="NCBI Taxonomy" id="208348"/>
    <lineage>
        <taxon>Eukaryota</taxon>
        <taxon>Fungi</taxon>
        <taxon>Dikarya</taxon>
        <taxon>Basidiomycota</taxon>
        <taxon>Pucciniomycotina</taxon>
        <taxon>Pucciniomycetes</taxon>
        <taxon>Pucciniales</taxon>
        <taxon>Pucciniaceae</taxon>
        <taxon>Puccinia</taxon>
    </lineage>
</organism>
<feature type="region of interest" description="Disordered" evidence="1">
    <location>
        <begin position="398"/>
        <end position="439"/>
    </location>
</feature>
<feature type="compositionally biased region" description="Polar residues" evidence="1">
    <location>
        <begin position="653"/>
        <end position="664"/>
    </location>
</feature>
<sequence>MAYRNKQPRQLNFSGLLVKHRIDNHILESQPGTIVENSHLPIYPQLGGGATAHSDTSLGNFETIVEDYPNETLETQGQRRRPETAGPSAKTDGQRSLAHSIISRRPKPNPLKQFSVDSAHSSILPSRSAADPSLTPSQSPTSQRIAFLPKPKRGYSAATVTFATPESHRDPETNGHSPRGPRSKLSYSEHDSNYLVITPTSFSSECTPPKSRSYFANHSPSATPTSARRTSLYSLSPQKHCQETSSTDPDIATSPTSYTTQRANSSASYGLQLDYSVASASTDLRAPTGSTSSLSLSSLSRTSTDHHLNLVSPALASPWPVPPSSAHSTSPFPSGWPRKSATYYPLRTWSNAPRPDPSLLASARNPSSALAYLDLSSAPMPLTTEHSIVLQSPSLAANSLSASDGDPLTPSKHVGSTGYDSISRRTRPASLMSHTSTASRDTLYEDAPDKAEWMDIDSGDAYDDLAKTEDTVRKISQRLSMLNGIDAVTLAAEAKSRYHAKSENGRSQDSTTGIRTSLSSVNYLLRCTSPQFTDQHPNPSNRDSYESSKTASSSKSHFDFDGNSSRSSIGMDRLSLGGVPLFTRASLSRDDKEEERPGSRKEQLRRVDDEELEPIPEAPDLESDAAYGIRITRSPTSMSGSYRRRLKPLILRSTPSNTISSRTRTYIHDSSVRNSQSSGSASPPQPSYETNSSLATNSDPWDSSQKSTDDVTLKDPDGTMGGQSVPESQEPAPSQRSDQQSDHVVENLNVPIQSNDASQESIIANPATKPPISGAVKQTTGQDKIDEIPVIQVLKPRSGTFGMGSSNTNLMVQNQPSATMGKESLVTLTIDEVPRIPTETQQNMPHVEHAKVYSDNSFAPKNSFKSLSPIKTQMLPSARRRVSSHNSIQTGTCEDITLVSAPGKEHFPSSTATSHRKRCLSSLCMPKSSPRSADRGISAASYSAAKLAERKSSHSTTSSGPKTPDTIIITGPPAPNQVSTEEPSAQSSSAEQVQQFSGLAAAKLDPPARKSRLFLSLTRMQARDAKLLDLTGINSHQAHSSEDCRSLNEAQEQARLVQGKLKRISRPTLLHGEDERVALWGMISNGKLSPNSHK</sequence>
<feature type="region of interest" description="Disordered" evidence="1">
    <location>
        <begin position="70"/>
        <end position="187"/>
    </location>
</feature>
<name>A0ABY7CX18_9BASI</name>
<feature type="compositionally biased region" description="Polar residues" evidence="1">
    <location>
        <begin position="115"/>
        <end position="125"/>
    </location>
</feature>
<feature type="region of interest" description="Disordered" evidence="1">
    <location>
        <begin position="202"/>
        <end position="265"/>
    </location>
</feature>
<gene>
    <name evidence="2" type="ORF">PtA15_11A535</name>
</gene>
<feature type="compositionally biased region" description="Basic and acidic residues" evidence="1">
    <location>
        <begin position="707"/>
        <end position="717"/>
    </location>
</feature>
<evidence type="ECO:0000256" key="1">
    <source>
        <dbReference type="SAM" id="MobiDB-lite"/>
    </source>
</evidence>